<organism evidence="4 5">
    <name type="scientific">Chitinophaga lutea</name>
    <dbReference type="NCBI Taxonomy" id="2488634"/>
    <lineage>
        <taxon>Bacteria</taxon>
        <taxon>Pseudomonadati</taxon>
        <taxon>Bacteroidota</taxon>
        <taxon>Chitinophagia</taxon>
        <taxon>Chitinophagales</taxon>
        <taxon>Chitinophagaceae</taxon>
        <taxon>Chitinophaga</taxon>
    </lineage>
</organism>
<dbReference type="OrthoDB" id="934696at2"/>
<evidence type="ECO:0000256" key="1">
    <source>
        <dbReference type="SAM" id="Phobius"/>
    </source>
</evidence>
<sequence>MRVSEDIINRFLNGGSSEKEKAIVRAFFLEHPQELEKYLTEESWNGFQAADHLTAADSEKMLHAIEELTYHRRWNRPVIFIRLAAAAVLLLAAGSGFYFLGRPPAQETLAATAEPIPEEEVVNSTARMMRITLPDSTVAELQPAARLHYRRPFGETDREVHLQGKALFHVKSNAGKPFTVFAGRLGTTALGTVFSVDEGNGKVWVQLVSGKVVVRPAAATGKPVYLKPGDKLYYDALRQTVRLEPLKPKPAVAPPAVEEVAAAAPAAVLLEFSNEPLTGLFKTIEAQYGMKVRYEKGSLDNMYFTGVFNSEKESLPDFLNTIALLNNVTIRIDNKTIHITP</sequence>
<dbReference type="InterPro" id="IPR006860">
    <property type="entry name" value="FecR"/>
</dbReference>
<dbReference type="Gene3D" id="2.60.120.1440">
    <property type="match status" value="1"/>
</dbReference>
<protein>
    <submittedName>
        <fullName evidence="4">FecR family protein</fullName>
    </submittedName>
</protein>
<accession>A0A3N4PNS3</accession>
<dbReference type="Pfam" id="PF16344">
    <property type="entry name" value="FecR_C"/>
    <property type="match status" value="1"/>
</dbReference>
<comment type="caution">
    <text evidence="4">The sequence shown here is derived from an EMBL/GenBank/DDBJ whole genome shotgun (WGS) entry which is preliminary data.</text>
</comment>
<feature type="domain" description="Protein FecR C-terminal" evidence="3">
    <location>
        <begin position="270"/>
        <end position="339"/>
    </location>
</feature>
<reference evidence="4 5" key="1">
    <citation type="submission" date="2018-11" db="EMBL/GenBank/DDBJ databases">
        <title>Chitinophaga lutea sp.nov., isolate from arsenic contaminated soil.</title>
        <authorList>
            <person name="Zong Y."/>
        </authorList>
    </citation>
    <scope>NUCLEOTIDE SEQUENCE [LARGE SCALE GENOMIC DNA]</scope>
    <source>
        <strain evidence="4 5">ZY74</strain>
    </source>
</reference>
<keyword evidence="1" id="KW-1133">Transmembrane helix</keyword>
<evidence type="ECO:0000259" key="3">
    <source>
        <dbReference type="Pfam" id="PF16344"/>
    </source>
</evidence>
<evidence type="ECO:0000259" key="2">
    <source>
        <dbReference type="Pfam" id="PF04773"/>
    </source>
</evidence>
<dbReference type="Pfam" id="PF04773">
    <property type="entry name" value="FecR"/>
    <property type="match status" value="1"/>
</dbReference>
<evidence type="ECO:0000313" key="5">
    <source>
        <dbReference type="Proteomes" id="UP000278351"/>
    </source>
</evidence>
<dbReference type="AlphaFoldDB" id="A0A3N4PNS3"/>
<feature type="domain" description="FecR protein" evidence="2">
    <location>
        <begin position="125"/>
        <end position="212"/>
    </location>
</feature>
<evidence type="ECO:0000313" key="4">
    <source>
        <dbReference type="EMBL" id="RPE09258.1"/>
    </source>
</evidence>
<dbReference type="GO" id="GO:0016989">
    <property type="term" value="F:sigma factor antagonist activity"/>
    <property type="evidence" value="ECO:0007669"/>
    <property type="project" value="TreeGrafter"/>
</dbReference>
<gene>
    <name evidence="4" type="ORF">EGT74_19860</name>
</gene>
<dbReference type="InterPro" id="IPR032508">
    <property type="entry name" value="FecR_C"/>
</dbReference>
<keyword evidence="5" id="KW-1185">Reference proteome</keyword>
<dbReference type="Gene3D" id="3.55.50.30">
    <property type="match status" value="1"/>
</dbReference>
<dbReference type="RefSeq" id="WP_123848256.1">
    <property type="nucleotide sequence ID" value="NZ_RPDH01000002.1"/>
</dbReference>
<dbReference type="PANTHER" id="PTHR30273">
    <property type="entry name" value="PERIPLASMIC SIGNAL SENSOR AND SIGMA FACTOR ACTIVATOR FECR-RELATED"/>
    <property type="match status" value="1"/>
</dbReference>
<dbReference type="EMBL" id="RPDH01000002">
    <property type="protein sequence ID" value="RPE09258.1"/>
    <property type="molecule type" value="Genomic_DNA"/>
</dbReference>
<name>A0A3N4PNS3_9BACT</name>
<feature type="transmembrane region" description="Helical" evidence="1">
    <location>
        <begin position="79"/>
        <end position="100"/>
    </location>
</feature>
<dbReference type="Proteomes" id="UP000278351">
    <property type="component" value="Unassembled WGS sequence"/>
</dbReference>
<dbReference type="PIRSF" id="PIRSF018266">
    <property type="entry name" value="FecR"/>
    <property type="match status" value="1"/>
</dbReference>
<proteinExistence type="predicted"/>
<dbReference type="InterPro" id="IPR012373">
    <property type="entry name" value="Ferrdict_sens_TM"/>
</dbReference>
<keyword evidence="1" id="KW-0812">Transmembrane</keyword>
<keyword evidence="1" id="KW-0472">Membrane</keyword>
<dbReference type="PANTHER" id="PTHR30273:SF2">
    <property type="entry name" value="PROTEIN FECR"/>
    <property type="match status" value="1"/>
</dbReference>